<evidence type="ECO:0000313" key="6">
    <source>
        <dbReference type="Proteomes" id="UP000586827"/>
    </source>
</evidence>
<keyword evidence="1" id="KW-0805">Transcription regulation</keyword>
<dbReference type="SMART" id="SM00342">
    <property type="entry name" value="HTH_ARAC"/>
    <property type="match status" value="1"/>
</dbReference>
<sequence length="270" mass="29588">MSVQRGGDFQLVDFTAGAADYSRTRRQAHCDDDRTGRIIVPHGSDVLLSHGDNEIRVADGQIGLVDMGRAMCVSTRTHARVWAANIPEEYMPTKAFRAGMPLLLNSERASVAAALALLRTVSDYAGALSGSEFTAINSRLMELLNLSLHEQSSDEETRFATRARAAHAHIAERSDDPRLTPSSVAGDLGCSRRQLEYALHTVGAPAPARLIADTRAGRAYRRLIDPYETASISDIAYACGFDTLSTFNRTFSRHFGKPPAQVRRQRSSLR</sequence>
<dbReference type="Proteomes" id="UP000586827">
    <property type="component" value="Unassembled WGS sequence"/>
</dbReference>
<feature type="domain" description="HTH araC/xylS-type" evidence="4">
    <location>
        <begin position="164"/>
        <end position="265"/>
    </location>
</feature>
<dbReference type="PRINTS" id="PR00032">
    <property type="entry name" value="HTHARAC"/>
</dbReference>
<reference evidence="5 6" key="1">
    <citation type="submission" date="2020-05" db="EMBL/GenBank/DDBJ databases">
        <title>MicrobeNet Type strains.</title>
        <authorList>
            <person name="Nicholson A.C."/>
        </authorList>
    </citation>
    <scope>NUCLEOTIDE SEQUENCE [LARGE SCALE GENOMIC DNA]</scope>
    <source>
        <strain evidence="5 6">JCM 3224</strain>
    </source>
</reference>
<dbReference type="InterPro" id="IPR009057">
    <property type="entry name" value="Homeodomain-like_sf"/>
</dbReference>
<organism evidence="5 6">
    <name type="scientific">Nocardia uniformis</name>
    <dbReference type="NCBI Taxonomy" id="53432"/>
    <lineage>
        <taxon>Bacteria</taxon>
        <taxon>Bacillati</taxon>
        <taxon>Actinomycetota</taxon>
        <taxon>Actinomycetes</taxon>
        <taxon>Mycobacteriales</taxon>
        <taxon>Nocardiaceae</taxon>
        <taxon>Nocardia</taxon>
    </lineage>
</organism>
<comment type="caution">
    <text evidence="5">The sequence shown here is derived from an EMBL/GenBank/DDBJ whole genome shotgun (WGS) entry which is preliminary data.</text>
</comment>
<dbReference type="GO" id="GO:0003700">
    <property type="term" value="F:DNA-binding transcription factor activity"/>
    <property type="evidence" value="ECO:0007669"/>
    <property type="project" value="InterPro"/>
</dbReference>
<keyword evidence="6" id="KW-1185">Reference proteome</keyword>
<name>A0A849C479_9NOCA</name>
<accession>A0A849C479</accession>
<evidence type="ECO:0000256" key="2">
    <source>
        <dbReference type="ARBA" id="ARBA00023125"/>
    </source>
</evidence>
<dbReference type="EMBL" id="JABELX010000005">
    <property type="protein sequence ID" value="NNH71250.1"/>
    <property type="molecule type" value="Genomic_DNA"/>
</dbReference>
<evidence type="ECO:0000313" key="5">
    <source>
        <dbReference type="EMBL" id="NNH71250.1"/>
    </source>
</evidence>
<dbReference type="InterPro" id="IPR020449">
    <property type="entry name" value="Tscrpt_reg_AraC-type_HTH"/>
</dbReference>
<proteinExistence type="predicted"/>
<evidence type="ECO:0000256" key="1">
    <source>
        <dbReference type="ARBA" id="ARBA00023015"/>
    </source>
</evidence>
<dbReference type="InterPro" id="IPR050204">
    <property type="entry name" value="AraC_XylS_family_regulators"/>
</dbReference>
<keyword evidence="2" id="KW-0238">DNA-binding</keyword>
<dbReference type="GO" id="GO:0043565">
    <property type="term" value="F:sequence-specific DNA binding"/>
    <property type="evidence" value="ECO:0007669"/>
    <property type="project" value="InterPro"/>
</dbReference>
<evidence type="ECO:0000259" key="4">
    <source>
        <dbReference type="PROSITE" id="PS01124"/>
    </source>
</evidence>
<dbReference type="PANTHER" id="PTHR46796:SF6">
    <property type="entry name" value="ARAC SUBFAMILY"/>
    <property type="match status" value="1"/>
</dbReference>
<dbReference type="InterPro" id="IPR018060">
    <property type="entry name" value="HTH_AraC"/>
</dbReference>
<dbReference type="AlphaFoldDB" id="A0A849C479"/>
<dbReference type="PANTHER" id="PTHR46796">
    <property type="entry name" value="HTH-TYPE TRANSCRIPTIONAL ACTIVATOR RHAS-RELATED"/>
    <property type="match status" value="1"/>
</dbReference>
<protein>
    <submittedName>
        <fullName evidence="5">AraC family transcriptional regulator</fullName>
    </submittedName>
</protein>
<dbReference type="Pfam" id="PF12833">
    <property type="entry name" value="HTH_18"/>
    <property type="match status" value="1"/>
</dbReference>
<evidence type="ECO:0000256" key="3">
    <source>
        <dbReference type="ARBA" id="ARBA00023163"/>
    </source>
</evidence>
<keyword evidence="3" id="KW-0804">Transcription</keyword>
<dbReference type="SUPFAM" id="SSF46689">
    <property type="entry name" value="Homeodomain-like"/>
    <property type="match status" value="1"/>
</dbReference>
<dbReference type="Gene3D" id="1.10.10.60">
    <property type="entry name" value="Homeodomain-like"/>
    <property type="match status" value="1"/>
</dbReference>
<dbReference type="PROSITE" id="PS01124">
    <property type="entry name" value="HTH_ARAC_FAMILY_2"/>
    <property type="match status" value="1"/>
</dbReference>
<gene>
    <name evidence="5" type="ORF">HLB23_15505</name>
</gene>